<dbReference type="InterPro" id="IPR029062">
    <property type="entry name" value="Class_I_gatase-like"/>
</dbReference>
<dbReference type="InterPro" id="IPR050325">
    <property type="entry name" value="Prot/Nucl_acid_deglycase"/>
</dbReference>
<protein>
    <submittedName>
        <fullName evidence="5">Putative transcriptional regulator dj-1</fullName>
    </submittedName>
</protein>
<name>A0A023EJ22_AEDAL</name>
<evidence type="ECO:0000256" key="3">
    <source>
        <dbReference type="ARBA" id="ARBA00023097"/>
    </source>
</evidence>
<dbReference type="GO" id="GO:0046295">
    <property type="term" value="P:glycolate biosynthetic process"/>
    <property type="evidence" value="ECO:0007669"/>
    <property type="project" value="TreeGrafter"/>
</dbReference>
<dbReference type="SUPFAM" id="SSF52317">
    <property type="entry name" value="Class I glutamine amidotransferase-like"/>
    <property type="match status" value="1"/>
</dbReference>
<dbReference type="GO" id="GO:0051896">
    <property type="term" value="P:regulation of phosphatidylinositol 3-kinase/protein kinase B signal transduction"/>
    <property type="evidence" value="ECO:0007669"/>
    <property type="project" value="UniProtKB-ARBA"/>
</dbReference>
<dbReference type="AlphaFoldDB" id="A0A023EJ22"/>
<dbReference type="GO" id="GO:0006979">
    <property type="term" value="P:response to oxidative stress"/>
    <property type="evidence" value="ECO:0007669"/>
    <property type="project" value="UniProtKB-ARBA"/>
</dbReference>
<dbReference type="Pfam" id="PF01965">
    <property type="entry name" value="DJ-1_PfpI"/>
    <property type="match status" value="1"/>
</dbReference>
<dbReference type="InterPro" id="IPR002818">
    <property type="entry name" value="DJ-1/PfpI"/>
</dbReference>
<evidence type="ECO:0000256" key="2">
    <source>
        <dbReference type="ARBA" id="ARBA00022490"/>
    </source>
</evidence>
<organism evidence="5">
    <name type="scientific">Aedes albopictus</name>
    <name type="common">Asian tiger mosquito</name>
    <name type="synonym">Stegomyia albopicta</name>
    <dbReference type="NCBI Taxonomy" id="7160"/>
    <lineage>
        <taxon>Eukaryota</taxon>
        <taxon>Metazoa</taxon>
        <taxon>Ecdysozoa</taxon>
        <taxon>Arthropoda</taxon>
        <taxon>Hexapoda</taxon>
        <taxon>Insecta</taxon>
        <taxon>Pterygota</taxon>
        <taxon>Neoptera</taxon>
        <taxon>Endopterygota</taxon>
        <taxon>Diptera</taxon>
        <taxon>Nematocera</taxon>
        <taxon>Culicoidea</taxon>
        <taxon>Culicidae</taxon>
        <taxon>Culicinae</taxon>
        <taxon>Aedini</taxon>
        <taxon>Aedes</taxon>
        <taxon>Stegomyia</taxon>
    </lineage>
</organism>
<sequence length="186" mass="19715">MTKKLLMLLPHGAEEMEFVICVDVLRRCGVNVTVAGLSDKTVKCSRDVVIQADTTLEEAANDDFDAIALPGGLGGSKAMAGSTKLGEVLKSFESKGKLIAAICAAPTVLLTHSVALGKTLTSYPSFKDEFAGKYTYVEDKTVVVDGNLVTSRGPGTAFDFALKLGEILVGLDKTKQVAKGMLYDLH</sequence>
<evidence type="ECO:0000313" key="5">
    <source>
        <dbReference type="EMBL" id="JAC08794.1"/>
    </source>
</evidence>
<dbReference type="OrthoDB" id="543156at2759"/>
<accession>A0A023EJ22</accession>
<dbReference type="PANTHER" id="PTHR48094">
    <property type="entry name" value="PROTEIN/NUCLEIC ACID DEGLYCASE DJ-1-RELATED"/>
    <property type="match status" value="1"/>
</dbReference>
<dbReference type="GO" id="GO:1903189">
    <property type="term" value="P:glyoxal metabolic process"/>
    <property type="evidence" value="ECO:0007669"/>
    <property type="project" value="TreeGrafter"/>
</dbReference>
<keyword evidence="3" id="KW-0558">Oxidation</keyword>
<reference evidence="5" key="1">
    <citation type="journal article" date="2014" name="PLoS Negl. Trop. Dis.">
        <title>Identification and characterization of seminal fluid proteins in the Asian tiger mosquito, Aedes albopictus.</title>
        <authorList>
            <person name="Boes K.E."/>
            <person name="Ribeiro J.M."/>
            <person name="Wong A."/>
            <person name="Harrington L.C."/>
            <person name="Wolfner M.F."/>
            <person name="Sirot L.K."/>
        </authorList>
    </citation>
    <scope>NUCLEOTIDE SEQUENCE</scope>
    <source>
        <tissue evidence="5">Reproductive organs</tissue>
    </source>
</reference>
<dbReference type="KEGG" id="aalb:109431398"/>
<dbReference type="EMBL" id="GAPW01004804">
    <property type="protein sequence ID" value="JAC08794.1"/>
    <property type="molecule type" value="mRNA"/>
</dbReference>
<dbReference type="CDD" id="cd03135">
    <property type="entry name" value="GATase1_DJ-1"/>
    <property type="match status" value="1"/>
</dbReference>
<evidence type="ECO:0000256" key="1">
    <source>
        <dbReference type="ARBA" id="ARBA00004496"/>
    </source>
</evidence>
<comment type="subcellular location">
    <subcellularLocation>
        <location evidence="1">Cytoplasm</location>
    </subcellularLocation>
</comment>
<dbReference type="VEuPathDB" id="VectorBase:AALC636_013545"/>
<dbReference type="VEuPathDB" id="VectorBase:AALFPA_055423"/>
<evidence type="ECO:0000259" key="4">
    <source>
        <dbReference type="Pfam" id="PF01965"/>
    </source>
</evidence>
<dbReference type="GO" id="GO:0005739">
    <property type="term" value="C:mitochondrion"/>
    <property type="evidence" value="ECO:0007669"/>
    <property type="project" value="TreeGrafter"/>
</dbReference>
<keyword evidence="2" id="KW-0963">Cytoplasm</keyword>
<dbReference type="GO" id="GO:0005634">
    <property type="term" value="C:nucleus"/>
    <property type="evidence" value="ECO:0007669"/>
    <property type="project" value="TreeGrafter"/>
</dbReference>
<feature type="domain" description="DJ-1/PfpI" evidence="4">
    <location>
        <begin position="3"/>
        <end position="164"/>
    </location>
</feature>
<proteinExistence type="evidence at transcript level"/>
<dbReference type="FunFam" id="3.40.50.880:FF:000022">
    <property type="entry name" value="protein deglycase DJ-1"/>
    <property type="match status" value="1"/>
</dbReference>
<dbReference type="PANTHER" id="PTHR48094:SF12">
    <property type="entry name" value="PARKINSON DISEASE PROTEIN 7 HOMOLOG"/>
    <property type="match status" value="1"/>
</dbReference>
<dbReference type="OMA" id="KATCYPG"/>
<dbReference type="NCBIfam" id="TIGR01383">
    <property type="entry name" value="not_thiJ"/>
    <property type="match status" value="1"/>
</dbReference>
<dbReference type="Gene3D" id="3.40.50.880">
    <property type="match status" value="1"/>
</dbReference>
<dbReference type="InterPro" id="IPR006287">
    <property type="entry name" value="DJ-1"/>
</dbReference>
<dbReference type="VEuPathDB" id="VectorBase:AALC636_014034"/>